<reference evidence="3 4" key="1">
    <citation type="submission" date="2024-07" db="EMBL/GenBank/DDBJ databases">
        <authorList>
            <person name="Thanompreechachai J."/>
            <person name="Duangmal K."/>
        </authorList>
    </citation>
    <scope>NUCLEOTIDE SEQUENCE [LARGE SCALE GENOMIC DNA]</scope>
    <source>
        <strain evidence="3 4">KCTC 19886</strain>
    </source>
</reference>
<keyword evidence="4" id="KW-1185">Reference proteome</keyword>
<comment type="similarity">
    <text evidence="1">Belongs to the OsmC/Ohr family.</text>
</comment>
<proteinExistence type="inferred from homology"/>
<dbReference type="Gene3D" id="3.30.300.20">
    <property type="match status" value="1"/>
</dbReference>
<dbReference type="PANTHER" id="PTHR33797">
    <property type="entry name" value="ORGANIC HYDROPEROXIDE RESISTANCE PROTEIN-LIKE"/>
    <property type="match status" value="1"/>
</dbReference>
<dbReference type="Gene3D" id="2.20.25.10">
    <property type="match status" value="1"/>
</dbReference>
<dbReference type="InterPro" id="IPR019953">
    <property type="entry name" value="OHR"/>
</dbReference>
<evidence type="ECO:0000313" key="4">
    <source>
        <dbReference type="Proteomes" id="UP001555826"/>
    </source>
</evidence>
<gene>
    <name evidence="3" type="ORF">AB1207_10535</name>
</gene>
<protein>
    <submittedName>
        <fullName evidence="3">OsmC family protein</fullName>
    </submittedName>
</protein>
<name>A0ABV3P6E0_9ACTN</name>
<sequence>MADDLYTGTVTATEGSARSDDGSLSLDVHEPTALQGSGEGTNPEQLMAAALGSCLLESLRIAATSAGGSTDGASVESRVTLAAGDGAGYTARYDLSVTLPDAGGDADAVLRQALAICPFTKTIDADALQVQLAQQ</sequence>
<evidence type="ECO:0000256" key="1">
    <source>
        <dbReference type="ARBA" id="ARBA00007378"/>
    </source>
</evidence>
<organism evidence="3 4">
    <name type="scientific">Kineococcus endophyticus</name>
    <dbReference type="NCBI Taxonomy" id="1181883"/>
    <lineage>
        <taxon>Bacteria</taxon>
        <taxon>Bacillati</taxon>
        <taxon>Actinomycetota</taxon>
        <taxon>Actinomycetes</taxon>
        <taxon>Kineosporiales</taxon>
        <taxon>Kineosporiaceae</taxon>
        <taxon>Kineococcus</taxon>
    </lineage>
</organism>
<dbReference type="PANTHER" id="PTHR33797:SF2">
    <property type="entry name" value="ORGANIC HYDROPEROXIDE RESISTANCE PROTEIN-LIKE"/>
    <property type="match status" value="1"/>
</dbReference>
<dbReference type="InterPro" id="IPR003718">
    <property type="entry name" value="OsmC/Ohr_fam"/>
</dbReference>
<comment type="caution">
    <text evidence="3">The sequence shown here is derived from an EMBL/GenBank/DDBJ whole genome shotgun (WGS) entry which is preliminary data.</text>
</comment>
<dbReference type="SUPFAM" id="SSF82784">
    <property type="entry name" value="OsmC-like"/>
    <property type="match status" value="1"/>
</dbReference>
<dbReference type="InterPro" id="IPR036102">
    <property type="entry name" value="OsmC/Ohrsf"/>
</dbReference>
<feature type="region of interest" description="Disordered" evidence="2">
    <location>
        <begin position="1"/>
        <end position="42"/>
    </location>
</feature>
<dbReference type="Proteomes" id="UP001555826">
    <property type="component" value="Unassembled WGS sequence"/>
</dbReference>
<dbReference type="RefSeq" id="WP_367638134.1">
    <property type="nucleotide sequence ID" value="NZ_JBFNQN010000006.1"/>
</dbReference>
<dbReference type="EMBL" id="JBFNQN010000006">
    <property type="protein sequence ID" value="MEW9265185.1"/>
    <property type="molecule type" value="Genomic_DNA"/>
</dbReference>
<evidence type="ECO:0000256" key="2">
    <source>
        <dbReference type="SAM" id="MobiDB-lite"/>
    </source>
</evidence>
<evidence type="ECO:0000313" key="3">
    <source>
        <dbReference type="EMBL" id="MEW9265185.1"/>
    </source>
</evidence>
<dbReference type="Pfam" id="PF02566">
    <property type="entry name" value="OsmC"/>
    <property type="match status" value="1"/>
</dbReference>
<dbReference type="InterPro" id="IPR015946">
    <property type="entry name" value="KH_dom-like_a/b"/>
</dbReference>
<accession>A0ABV3P6E0</accession>